<evidence type="ECO:0000259" key="2">
    <source>
        <dbReference type="PROSITE" id="PS50883"/>
    </source>
</evidence>
<evidence type="ECO:0000313" key="5">
    <source>
        <dbReference type="Proteomes" id="UP000655094"/>
    </source>
</evidence>
<dbReference type="InterPro" id="IPR050706">
    <property type="entry name" value="Cyclic-di-GMP_PDE-like"/>
</dbReference>
<proteinExistence type="predicted"/>
<sequence>MPLGITGILLFNGLQFFQVLEGTEEALESLFSEIQSDPRHRDVVELMRDYSAYRRFHGTGMRILDLRLFETDGALEEILRFSTFGVTEPVNDRMFRLLSAFIADGGRYCLPEPLQPSRWMMMPASGTAAPQHLPGQPCQFALQAIVEPAKKRVSSFEALIRSPTGGSPVEMFAAIAAEDRYRFDLESKAYAFALAGQLPLGKHQLAINLLPGSLYHHPDAVGWLMDSLLAAGLRPDQVLIEVTETEVITCFDQFRKVLKALRVAGMKLAIDDFGAGYSGLSLLTRFQPDKIKVDAELVRDIHISGTKQAIVASVVRCCEDLGITVVAEGVETLEEWCWLQSVGIRLFQGFLFSRPCLNGIGEICWPVARGQWTCRPGHRHCQWASFSLSAAGHIVPLSPPRSHSRRQSTSVWFQSGRENSRQTIPCRRGYHLPPSGPA</sequence>
<dbReference type="AlphaFoldDB" id="A0A919HQV3"/>
<dbReference type="CDD" id="cd01948">
    <property type="entry name" value="EAL"/>
    <property type="match status" value="1"/>
</dbReference>
<dbReference type="GO" id="GO:0071111">
    <property type="term" value="F:cyclic-guanylate-specific phosphodiesterase activity"/>
    <property type="evidence" value="ECO:0007669"/>
    <property type="project" value="InterPro"/>
</dbReference>
<accession>A0A919HQV3</accession>
<dbReference type="Pfam" id="PF04940">
    <property type="entry name" value="BLUF"/>
    <property type="match status" value="1"/>
</dbReference>
<feature type="domain" description="BLUF" evidence="3">
    <location>
        <begin position="1"/>
        <end position="62"/>
    </location>
</feature>
<organism evidence="4 5">
    <name type="scientific">Klebsiella pneumoniae</name>
    <dbReference type="NCBI Taxonomy" id="573"/>
    <lineage>
        <taxon>Bacteria</taxon>
        <taxon>Pseudomonadati</taxon>
        <taxon>Pseudomonadota</taxon>
        <taxon>Gammaproteobacteria</taxon>
        <taxon>Enterobacterales</taxon>
        <taxon>Enterobacteriaceae</taxon>
        <taxon>Klebsiella/Raoultella group</taxon>
        <taxon>Klebsiella</taxon>
        <taxon>Klebsiella pneumoniae complex</taxon>
    </lineage>
</organism>
<dbReference type="FunFam" id="3.20.20.450:FF:000012">
    <property type="entry name" value="Diguanylate cyclase/phosphodiesterase domain 2 (EAL)"/>
    <property type="match status" value="1"/>
</dbReference>
<dbReference type="PANTHER" id="PTHR33121">
    <property type="entry name" value="CYCLIC DI-GMP PHOSPHODIESTERASE PDEF"/>
    <property type="match status" value="1"/>
</dbReference>
<protein>
    <submittedName>
        <fullName evidence="4">Diguanylate phosphodiesterase</fullName>
    </submittedName>
</protein>
<dbReference type="InterPro" id="IPR007024">
    <property type="entry name" value="BLUF_domain"/>
</dbReference>
<dbReference type="Pfam" id="PF00563">
    <property type="entry name" value="EAL"/>
    <property type="match status" value="1"/>
</dbReference>
<dbReference type="PROSITE" id="PS50883">
    <property type="entry name" value="EAL"/>
    <property type="match status" value="1"/>
</dbReference>
<gene>
    <name evidence="4" type="ORF">KPZU09_15540</name>
</gene>
<feature type="region of interest" description="Disordered" evidence="1">
    <location>
        <begin position="398"/>
        <end position="438"/>
    </location>
</feature>
<dbReference type="PROSITE" id="PS50925">
    <property type="entry name" value="BLUF"/>
    <property type="match status" value="1"/>
</dbReference>
<dbReference type="EMBL" id="BNFF01000001">
    <property type="protein sequence ID" value="GHK51818.1"/>
    <property type="molecule type" value="Genomic_DNA"/>
</dbReference>
<comment type="caution">
    <text evidence="4">The sequence shown here is derived from an EMBL/GenBank/DDBJ whole genome shotgun (WGS) entry which is preliminary data.</text>
</comment>
<feature type="domain" description="EAL" evidence="2">
    <location>
        <begin position="119"/>
        <end position="369"/>
    </location>
</feature>
<evidence type="ECO:0000259" key="3">
    <source>
        <dbReference type="PROSITE" id="PS50925"/>
    </source>
</evidence>
<dbReference type="SUPFAM" id="SSF141868">
    <property type="entry name" value="EAL domain-like"/>
    <property type="match status" value="1"/>
</dbReference>
<evidence type="ECO:0000256" key="1">
    <source>
        <dbReference type="SAM" id="MobiDB-lite"/>
    </source>
</evidence>
<dbReference type="InterPro" id="IPR001633">
    <property type="entry name" value="EAL_dom"/>
</dbReference>
<dbReference type="GO" id="GO:0009882">
    <property type="term" value="F:blue light photoreceptor activity"/>
    <property type="evidence" value="ECO:0007669"/>
    <property type="project" value="InterPro"/>
</dbReference>
<dbReference type="Proteomes" id="UP000655094">
    <property type="component" value="Unassembled WGS sequence"/>
</dbReference>
<reference evidence="4" key="1">
    <citation type="submission" date="2020-10" db="EMBL/GenBank/DDBJ databases">
        <title>Genome Sequence of ESBL Producing Zambian Clinical Strains.</title>
        <authorList>
            <person name="Shawa M."/>
            <person name="Furuta Y."/>
            <person name="Simbotwe M."/>
            <person name="Mulenga E."/>
            <person name="Mubanga M."/>
            <person name="Mulenga G."/>
            <person name="Kaile C."/>
            <person name="Zorigt T."/>
            <person name="Hang'ombe B."/>
            <person name="Higashi H."/>
        </authorList>
    </citation>
    <scope>NUCLEOTIDE SEQUENCE</scope>
    <source>
        <strain evidence="4">Zam_UTH_09</strain>
    </source>
</reference>
<feature type="compositionally biased region" description="Polar residues" evidence="1">
    <location>
        <begin position="407"/>
        <end position="423"/>
    </location>
</feature>
<dbReference type="SUPFAM" id="SSF54975">
    <property type="entry name" value="Acylphosphatase/BLUF domain-like"/>
    <property type="match status" value="1"/>
</dbReference>
<dbReference type="SMART" id="SM01034">
    <property type="entry name" value="BLUF"/>
    <property type="match status" value="1"/>
</dbReference>
<dbReference type="InterPro" id="IPR036046">
    <property type="entry name" value="Acylphosphatase-like_dom_sf"/>
</dbReference>
<evidence type="ECO:0000313" key="4">
    <source>
        <dbReference type="EMBL" id="GHK51818.1"/>
    </source>
</evidence>
<dbReference type="PANTHER" id="PTHR33121:SF15">
    <property type="entry name" value="BLUE LIGHT- AND TEMPERATURE-REGULATED ANTIREPRESSOR BLUF"/>
    <property type="match status" value="1"/>
</dbReference>
<dbReference type="SMART" id="SM00052">
    <property type="entry name" value="EAL"/>
    <property type="match status" value="1"/>
</dbReference>
<name>A0A919HQV3_KLEPN</name>
<dbReference type="InterPro" id="IPR035919">
    <property type="entry name" value="EAL_sf"/>
</dbReference>
<dbReference type="Gene3D" id="3.30.70.100">
    <property type="match status" value="1"/>
</dbReference>
<dbReference type="Gene3D" id="3.20.20.450">
    <property type="entry name" value="EAL domain"/>
    <property type="match status" value="1"/>
</dbReference>
<dbReference type="GO" id="GO:0071949">
    <property type="term" value="F:FAD binding"/>
    <property type="evidence" value="ECO:0007669"/>
    <property type="project" value="InterPro"/>
</dbReference>